<dbReference type="InterPro" id="IPR043128">
    <property type="entry name" value="Rev_trsase/Diguanyl_cyclase"/>
</dbReference>
<evidence type="ECO:0000256" key="3">
    <source>
        <dbReference type="SAM" id="Phobius"/>
    </source>
</evidence>
<evidence type="ECO:0000259" key="5">
    <source>
        <dbReference type="PROSITE" id="PS50887"/>
    </source>
</evidence>
<protein>
    <recommendedName>
        <fullName evidence="1">diguanylate cyclase</fullName>
        <ecNumber evidence="1">2.7.7.65</ecNumber>
    </recommendedName>
</protein>
<proteinExistence type="predicted"/>
<dbReference type="SUPFAM" id="SSF55073">
    <property type="entry name" value="Nucleotide cyclase"/>
    <property type="match status" value="1"/>
</dbReference>
<dbReference type="EC" id="2.7.7.65" evidence="1"/>
<dbReference type="CDD" id="cd01949">
    <property type="entry name" value="GGDEF"/>
    <property type="match status" value="1"/>
</dbReference>
<organism evidence="6 7">
    <name type="scientific">Ideonella livida</name>
    <dbReference type="NCBI Taxonomy" id="2707176"/>
    <lineage>
        <taxon>Bacteria</taxon>
        <taxon>Pseudomonadati</taxon>
        <taxon>Pseudomonadota</taxon>
        <taxon>Betaproteobacteria</taxon>
        <taxon>Burkholderiales</taxon>
        <taxon>Sphaerotilaceae</taxon>
        <taxon>Ideonella</taxon>
    </lineage>
</organism>
<dbReference type="AlphaFoldDB" id="A0A7C9PI51"/>
<dbReference type="Gene3D" id="1.25.40.10">
    <property type="entry name" value="Tetratricopeptide repeat domain"/>
    <property type="match status" value="1"/>
</dbReference>
<comment type="caution">
    <text evidence="6">The sequence shown here is derived from an EMBL/GenBank/DDBJ whole genome shotgun (WGS) entry which is preliminary data.</text>
</comment>
<dbReference type="Proteomes" id="UP000484255">
    <property type="component" value="Unassembled WGS sequence"/>
</dbReference>
<evidence type="ECO:0000256" key="4">
    <source>
        <dbReference type="SAM" id="SignalP"/>
    </source>
</evidence>
<dbReference type="PANTHER" id="PTHR45138">
    <property type="entry name" value="REGULATORY COMPONENTS OF SENSORY TRANSDUCTION SYSTEM"/>
    <property type="match status" value="1"/>
</dbReference>
<dbReference type="GO" id="GO:0052621">
    <property type="term" value="F:diguanylate cyclase activity"/>
    <property type="evidence" value="ECO:0007669"/>
    <property type="project" value="UniProtKB-EC"/>
</dbReference>
<comment type="catalytic activity">
    <reaction evidence="2">
        <text>2 GTP = 3',3'-c-di-GMP + 2 diphosphate</text>
        <dbReference type="Rhea" id="RHEA:24898"/>
        <dbReference type="ChEBI" id="CHEBI:33019"/>
        <dbReference type="ChEBI" id="CHEBI:37565"/>
        <dbReference type="ChEBI" id="CHEBI:58805"/>
        <dbReference type="EC" id="2.7.7.65"/>
    </reaction>
</comment>
<dbReference type="EMBL" id="JAAGOH010000011">
    <property type="protein sequence ID" value="NDY91654.1"/>
    <property type="molecule type" value="Genomic_DNA"/>
</dbReference>
<name>A0A7C9PI51_9BURK</name>
<dbReference type="NCBIfam" id="TIGR00254">
    <property type="entry name" value="GGDEF"/>
    <property type="match status" value="1"/>
</dbReference>
<evidence type="ECO:0000313" key="7">
    <source>
        <dbReference type="Proteomes" id="UP000484255"/>
    </source>
</evidence>
<evidence type="ECO:0000313" key="6">
    <source>
        <dbReference type="EMBL" id="NDY91654.1"/>
    </source>
</evidence>
<keyword evidence="3" id="KW-1133">Transmembrane helix</keyword>
<evidence type="ECO:0000256" key="2">
    <source>
        <dbReference type="ARBA" id="ARBA00034247"/>
    </source>
</evidence>
<dbReference type="InterPro" id="IPR029787">
    <property type="entry name" value="Nucleotide_cyclase"/>
</dbReference>
<keyword evidence="7" id="KW-1185">Reference proteome</keyword>
<keyword evidence="3" id="KW-0472">Membrane</keyword>
<gene>
    <name evidence="6" type="ORF">G3A44_10695</name>
</gene>
<dbReference type="RefSeq" id="WP_163457511.1">
    <property type="nucleotide sequence ID" value="NZ_JAAGOH010000011.1"/>
</dbReference>
<reference evidence="6 7" key="1">
    <citation type="submission" date="2020-02" db="EMBL/GenBank/DDBJ databases">
        <title>Ideonella bacterium strain TBM-1.</title>
        <authorList>
            <person name="Chen W.-M."/>
        </authorList>
    </citation>
    <scope>NUCLEOTIDE SEQUENCE [LARGE SCALE GENOMIC DNA]</scope>
    <source>
        <strain evidence="6 7">TBM-1</strain>
    </source>
</reference>
<sequence>MRGPRFWPGLRLVGTALLGLAVGAAAGAVDTGPGEPALGDSVPVVAVAESASVGRGPSRAAEQAKRVAQAAQAELAQALSKQTAAWLAQGDADPQALEARLATWQPPGAAAAWTRATWRVRGLLAARTGRKDAWQQALAALAPAPAHTAGRPPAREALQDADVQLLQAQWEDHAGRVEAALSLALAADQSYQRHCEAVAVRVASWPCDPRLRLLALGLAAEAAQRLGRPAQALALWDQVLTQAGSLDDTAQEALAQASRAPLLQAQGESAGARQALLSAHRAARREGSALVRLQVRRLEAQSQALAGDQGAALQTLQEAVAEAGQQSLPRQQAALLVDLAGQLRRAGRTAHALEALELARPLLEREGDLRLLPRALHLTGLLHLQSGQVQQGRQSLEAALLHWERSGAQADMARALEEQSQLLARLGDLQGALQVYHREQALRAEMARLNRETLASQLRRRYAADEEQSGLALLAAEARLRDSRLDNQSTALRIAALAVVVLVLLLVVVVLLFLRARDTTRLLHRREARLRLQTERDALTGLSNRRHLQGLVQAEGREGFRGSLILLDLDHFKQVNDQWGHRAGDEVLVQMARRLAGSLRHGDVACRWGGEEFLVYSTVSSPEALAGLAHRVARALCDRPVRLSGGQELPVTVSLGWGCFPLPEHHLPVDWVRAVQLVDRALYAAKSMGRDRAVGLIALQATDDDALDALEREFEVARVDGRVRLDVWLRQAPPSAPPPSPAP</sequence>
<dbReference type="SMART" id="SM00267">
    <property type="entry name" value="GGDEF"/>
    <property type="match status" value="1"/>
</dbReference>
<dbReference type="Gene3D" id="3.30.70.270">
    <property type="match status" value="1"/>
</dbReference>
<feature type="domain" description="GGDEF" evidence="5">
    <location>
        <begin position="560"/>
        <end position="698"/>
    </location>
</feature>
<dbReference type="PROSITE" id="PS50887">
    <property type="entry name" value="GGDEF"/>
    <property type="match status" value="1"/>
</dbReference>
<dbReference type="InterPro" id="IPR000160">
    <property type="entry name" value="GGDEF_dom"/>
</dbReference>
<keyword evidence="4" id="KW-0732">Signal</keyword>
<dbReference type="InterPro" id="IPR050469">
    <property type="entry name" value="Diguanylate_Cyclase"/>
</dbReference>
<keyword evidence="3" id="KW-0812">Transmembrane</keyword>
<dbReference type="SUPFAM" id="SSF48452">
    <property type="entry name" value="TPR-like"/>
    <property type="match status" value="1"/>
</dbReference>
<dbReference type="PANTHER" id="PTHR45138:SF9">
    <property type="entry name" value="DIGUANYLATE CYCLASE DGCM-RELATED"/>
    <property type="match status" value="1"/>
</dbReference>
<feature type="transmembrane region" description="Helical" evidence="3">
    <location>
        <begin position="494"/>
        <end position="516"/>
    </location>
</feature>
<dbReference type="InterPro" id="IPR011990">
    <property type="entry name" value="TPR-like_helical_dom_sf"/>
</dbReference>
<accession>A0A7C9PI51</accession>
<feature type="signal peptide" evidence="4">
    <location>
        <begin position="1"/>
        <end position="27"/>
    </location>
</feature>
<dbReference type="Pfam" id="PF00990">
    <property type="entry name" value="GGDEF"/>
    <property type="match status" value="1"/>
</dbReference>
<evidence type="ECO:0000256" key="1">
    <source>
        <dbReference type="ARBA" id="ARBA00012528"/>
    </source>
</evidence>
<feature type="chain" id="PRO_5028855103" description="diguanylate cyclase" evidence="4">
    <location>
        <begin position="28"/>
        <end position="743"/>
    </location>
</feature>